<proteinExistence type="predicted"/>
<dbReference type="AlphaFoldDB" id="A0A9X0ADM4"/>
<accession>A0A9X0ADM4</accession>
<gene>
    <name evidence="2" type="ORF">OCU04_009901</name>
</gene>
<evidence type="ECO:0000313" key="3">
    <source>
        <dbReference type="Proteomes" id="UP001152300"/>
    </source>
</evidence>
<feature type="region of interest" description="Disordered" evidence="1">
    <location>
        <begin position="268"/>
        <end position="293"/>
    </location>
</feature>
<keyword evidence="3" id="KW-1185">Reference proteome</keyword>
<dbReference type="OrthoDB" id="3459270at2759"/>
<protein>
    <submittedName>
        <fullName evidence="2">Uncharacterized protein</fullName>
    </submittedName>
</protein>
<comment type="caution">
    <text evidence="2">The sequence shown here is derived from an EMBL/GenBank/DDBJ whole genome shotgun (WGS) entry which is preliminary data.</text>
</comment>
<name>A0A9X0ADM4_9HELO</name>
<organism evidence="2 3">
    <name type="scientific">Sclerotinia nivalis</name>
    <dbReference type="NCBI Taxonomy" id="352851"/>
    <lineage>
        <taxon>Eukaryota</taxon>
        <taxon>Fungi</taxon>
        <taxon>Dikarya</taxon>
        <taxon>Ascomycota</taxon>
        <taxon>Pezizomycotina</taxon>
        <taxon>Leotiomycetes</taxon>
        <taxon>Helotiales</taxon>
        <taxon>Sclerotiniaceae</taxon>
        <taxon>Sclerotinia</taxon>
    </lineage>
</organism>
<evidence type="ECO:0000256" key="1">
    <source>
        <dbReference type="SAM" id="MobiDB-lite"/>
    </source>
</evidence>
<evidence type="ECO:0000313" key="2">
    <source>
        <dbReference type="EMBL" id="KAJ8060817.1"/>
    </source>
</evidence>
<sequence length="293" mass="34162">MTRAAKRVSETPSLTICPRTQSQNRDTFDEHTKFPLLTNSDDAISEQKSDFESFPLDIVNVILDILYDDHDKATVICLGLTCRSYWNYVQGKPWTYFRFHKTEDQLVLREYLAAFIETWIGPNYRRLGPDSRHIQTPFLSRAVYGNFPGAKEKTLDDRWKDYKALVIREEDEDIHFVPKPLGLSAEQWFPLAARELKKHILRWGVPNDKKAAVYRKYRASCLCRWLMFNGGDKWLLSNRDHVAYGKYFQFSLNPLLAVLMAFPDDGKSWPMKSKKSIKKIQGENAKKKKKASK</sequence>
<reference evidence="2" key="1">
    <citation type="submission" date="2022-11" db="EMBL/GenBank/DDBJ databases">
        <title>Genome Resource of Sclerotinia nivalis Strain SnTB1, a Plant Pathogen Isolated from American Ginseng.</title>
        <authorList>
            <person name="Fan S."/>
        </authorList>
    </citation>
    <scope>NUCLEOTIDE SEQUENCE</scope>
    <source>
        <strain evidence="2">SnTB1</strain>
    </source>
</reference>
<dbReference type="Proteomes" id="UP001152300">
    <property type="component" value="Unassembled WGS sequence"/>
</dbReference>
<dbReference type="EMBL" id="JAPEIS010000012">
    <property type="protein sequence ID" value="KAJ8060817.1"/>
    <property type="molecule type" value="Genomic_DNA"/>
</dbReference>